<dbReference type="PROSITE" id="PS51634">
    <property type="entry name" value="CRC"/>
    <property type="match status" value="1"/>
</dbReference>
<feature type="compositionally biased region" description="Polar residues" evidence="4">
    <location>
        <begin position="9"/>
        <end position="26"/>
    </location>
</feature>
<gene>
    <name evidence="6" type="ORF">BEMITA_LOCUS5015</name>
</gene>
<evidence type="ECO:0000256" key="2">
    <source>
        <dbReference type="ARBA" id="ARBA00007267"/>
    </source>
</evidence>
<dbReference type="Proteomes" id="UP001152759">
    <property type="component" value="Chromosome 2"/>
</dbReference>
<dbReference type="EMBL" id="OU963863">
    <property type="protein sequence ID" value="CAH0385830.1"/>
    <property type="molecule type" value="Genomic_DNA"/>
</dbReference>
<accession>A0A9P0A3Y1</accession>
<feature type="domain" description="CRC" evidence="5">
    <location>
        <begin position="148"/>
        <end position="187"/>
    </location>
</feature>
<keyword evidence="3" id="KW-0539">Nucleus</keyword>
<evidence type="ECO:0000313" key="7">
    <source>
        <dbReference type="Proteomes" id="UP001152759"/>
    </source>
</evidence>
<evidence type="ECO:0000313" key="6">
    <source>
        <dbReference type="EMBL" id="CAH0385830.1"/>
    </source>
</evidence>
<dbReference type="InterPro" id="IPR033467">
    <property type="entry name" value="Tesmin/TSO1-like_CXC"/>
</dbReference>
<dbReference type="AlphaFoldDB" id="A0A9P0A3Y1"/>
<comment type="similarity">
    <text evidence="2">Belongs to the lin-54 family.</text>
</comment>
<name>A0A9P0A3Y1_BEMTA</name>
<dbReference type="SMART" id="SM01114">
    <property type="entry name" value="CXC"/>
    <property type="match status" value="1"/>
</dbReference>
<evidence type="ECO:0000256" key="1">
    <source>
        <dbReference type="ARBA" id="ARBA00004123"/>
    </source>
</evidence>
<organism evidence="6 7">
    <name type="scientific">Bemisia tabaci</name>
    <name type="common">Sweetpotato whitefly</name>
    <name type="synonym">Aleurodes tabaci</name>
    <dbReference type="NCBI Taxonomy" id="7038"/>
    <lineage>
        <taxon>Eukaryota</taxon>
        <taxon>Metazoa</taxon>
        <taxon>Ecdysozoa</taxon>
        <taxon>Arthropoda</taxon>
        <taxon>Hexapoda</taxon>
        <taxon>Insecta</taxon>
        <taxon>Pterygota</taxon>
        <taxon>Neoptera</taxon>
        <taxon>Paraneoptera</taxon>
        <taxon>Hemiptera</taxon>
        <taxon>Sternorrhyncha</taxon>
        <taxon>Aleyrodoidea</taxon>
        <taxon>Aleyrodidae</taxon>
        <taxon>Aleyrodinae</taxon>
        <taxon>Bemisia</taxon>
    </lineage>
</organism>
<dbReference type="GO" id="GO:0005634">
    <property type="term" value="C:nucleus"/>
    <property type="evidence" value="ECO:0007669"/>
    <property type="project" value="UniProtKB-SubCell"/>
</dbReference>
<evidence type="ECO:0000256" key="4">
    <source>
        <dbReference type="SAM" id="MobiDB-lite"/>
    </source>
</evidence>
<feature type="region of interest" description="Disordered" evidence="4">
    <location>
        <begin position="1"/>
        <end position="47"/>
    </location>
</feature>
<dbReference type="InterPro" id="IPR005172">
    <property type="entry name" value="CRC"/>
</dbReference>
<proteinExistence type="inferred from homology"/>
<protein>
    <recommendedName>
        <fullName evidence="5">CRC domain-containing protein</fullName>
    </recommendedName>
</protein>
<evidence type="ECO:0000256" key="3">
    <source>
        <dbReference type="ARBA" id="ARBA00023242"/>
    </source>
</evidence>
<keyword evidence="7" id="KW-1185">Reference proteome</keyword>
<reference evidence="6" key="1">
    <citation type="submission" date="2021-12" db="EMBL/GenBank/DDBJ databases">
        <authorList>
            <person name="King R."/>
        </authorList>
    </citation>
    <scope>NUCLEOTIDE SEQUENCE</scope>
</reference>
<evidence type="ECO:0000259" key="5">
    <source>
        <dbReference type="PROSITE" id="PS51634"/>
    </source>
</evidence>
<comment type="subcellular location">
    <subcellularLocation>
        <location evidence="1">Nucleus</location>
    </subcellularLocation>
</comment>
<sequence>MSACDIQPSDRTTAESQPNIPTTSEASKAHPAVTLRQKASESLKTQAQKMLTRAEKKLARVKVGDCVTVPVSEFDRSRGDPANIIGIVMKEENGLFQIGSKCGIISTRLARNAFEVVKYKGLKVEDVPQDCFSVRELVRKMSVGSGQGYQRCSCKKSMCRTLQCRCFKNKVQCNSACHPQRTCANNN</sequence>